<comment type="caution">
    <text evidence="2">The sequence shown here is derived from an EMBL/GenBank/DDBJ whole genome shotgun (WGS) entry which is preliminary data.</text>
</comment>
<gene>
    <name evidence="2" type="ORF">JFY56_19420</name>
</gene>
<dbReference type="PANTHER" id="PTHR48228:SF5">
    <property type="entry name" value="ALPHA-METHYLACYL-COA RACEMASE"/>
    <property type="match status" value="1"/>
</dbReference>
<dbReference type="SUPFAM" id="SSF89796">
    <property type="entry name" value="CoA-transferase family III (CaiB/BaiF)"/>
    <property type="match status" value="1"/>
</dbReference>
<sequence length="385" mass="41240">MGPLAGVKVIELAGIGPGPMAAMMLADLGATVLRIERREAVDLGVKKELKYNLTLRNRKAIALDLKDPEAVKLVLELVRDADALIEGFRPGVTERLGLGPEQCLAINPRLVYGRITGWGQDGPLAKAAGHDINYIALTGVLNAIGRKDQLPSIPLALLGDMSGGALYLTIGVLAAILEARQSKQGQVVDAAIVDGTASMATIFYGMTASGQWNPRRGSNVLDSGAHFYDVYSCKDDQLISIGPIEGRFHAELLKRLDIDPDQVGAQNDPRNWPKARELFAQAFKQRNRDEWCALLEGTDVCFSPVLSFAEAPQHPHLKARGTLIEIDGVAQPAPAPRFSRTPSATPTPPEAATRAGADAALAGWLPSEEINRWRDNGVLGDGPQG</sequence>
<reference evidence="2 3" key="1">
    <citation type="submission" date="2020-12" db="EMBL/GenBank/DDBJ databases">
        <title>Pseudomonas schmalbachii sp. nov. isolated from millipede gut.</title>
        <authorList>
            <person name="Shelomi M."/>
        </authorList>
    </citation>
    <scope>NUCLEOTIDE SEQUENCE [LARGE SCALE GENOMIC DNA]</scope>
    <source>
        <strain evidence="2 3">Milli4</strain>
    </source>
</reference>
<evidence type="ECO:0000256" key="1">
    <source>
        <dbReference type="SAM" id="MobiDB-lite"/>
    </source>
</evidence>
<proteinExistence type="predicted"/>
<dbReference type="GO" id="GO:0016740">
    <property type="term" value="F:transferase activity"/>
    <property type="evidence" value="ECO:0007669"/>
    <property type="project" value="UniProtKB-KW"/>
</dbReference>
<organism evidence="2 3">
    <name type="scientific">Pseudomonas schmalbachii</name>
    <dbReference type="NCBI Taxonomy" id="2816993"/>
    <lineage>
        <taxon>Bacteria</taxon>
        <taxon>Pseudomonadati</taxon>
        <taxon>Pseudomonadota</taxon>
        <taxon>Gammaproteobacteria</taxon>
        <taxon>Pseudomonadales</taxon>
        <taxon>Pseudomonadaceae</taxon>
        <taxon>Pseudomonas</taxon>
    </lineage>
</organism>
<dbReference type="PANTHER" id="PTHR48228">
    <property type="entry name" value="SUCCINYL-COA--D-CITRAMALATE COA-TRANSFERASE"/>
    <property type="match status" value="1"/>
</dbReference>
<protein>
    <submittedName>
        <fullName evidence="2">CoA transferase</fullName>
    </submittedName>
</protein>
<dbReference type="Pfam" id="PF02515">
    <property type="entry name" value="CoA_transf_3"/>
    <property type="match status" value="1"/>
</dbReference>
<dbReference type="Proteomes" id="UP000669060">
    <property type="component" value="Unassembled WGS sequence"/>
</dbReference>
<keyword evidence="2" id="KW-0808">Transferase</keyword>
<feature type="region of interest" description="Disordered" evidence="1">
    <location>
        <begin position="332"/>
        <end position="357"/>
    </location>
</feature>
<dbReference type="InterPro" id="IPR003673">
    <property type="entry name" value="CoA-Trfase_fam_III"/>
</dbReference>
<feature type="compositionally biased region" description="Low complexity" evidence="1">
    <location>
        <begin position="339"/>
        <end position="357"/>
    </location>
</feature>
<keyword evidence="3" id="KW-1185">Reference proteome</keyword>
<dbReference type="Gene3D" id="3.30.1540.10">
    <property type="entry name" value="formyl-coa transferase, domain 3"/>
    <property type="match status" value="1"/>
</dbReference>
<dbReference type="Gene3D" id="3.40.50.10540">
    <property type="entry name" value="Crotonobetainyl-coa:carnitine coa-transferase, domain 1"/>
    <property type="match status" value="1"/>
</dbReference>
<accession>A0ABS3TUN9</accession>
<name>A0ABS3TUN9_9PSED</name>
<dbReference type="RefSeq" id="WP_208315696.1">
    <property type="nucleotide sequence ID" value="NZ_JAELYA010000008.1"/>
</dbReference>
<evidence type="ECO:0000313" key="2">
    <source>
        <dbReference type="EMBL" id="MBO3277392.1"/>
    </source>
</evidence>
<dbReference type="EMBL" id="JAELYA010000008">
    <property type="protein sequence ID" value="MBO3277392.1"/>
    <property type="molecule type" value="Genomic_DNA"/>
</dbReference>
<dbReference type="InterPro" id="IPR044855">
    <property type="entry name" value="CoA-Trfase_III_dom3_sf"/>
</dbReference>
<dbReference type="InterPro" id="IPR050509">
    <property type="entry name" value="CoA-transferase_III"/>
</dbReference>
<dbReference type="InterPro" id="IPR023606">
    <property type="entry name" value="CoA-Trfase_III_dom_1_sf"/>
</dbReference>
<evidence type="ECO:0000313" key="3">
    <source>
        <dbReference type="Proteomes" id="UP000669060"/>
    </source>
</evidence>